<dbReference type="InterPro" id="IPR027417">
    <property type="entry name" value="P-loop_NTPase"/>
</dbReference>
<dbReference type="RefSeq" id="WP_222404861.1">
    <property type="nucleotide sequence ID" value="NZ_JAHVKP010000001.1"/>
</dbReference>
<evidence type="ECO:0008006" key="3">
    <source>
        <dbReference type="Google" id="ProtNLM"/>
    </source>
</evidence>
<dbReference type="EMBL" id="JAHVKP010000001">
    <property type="protein sequence ID" value="MBY6217869.1"/>
    <property type="molecule type" value="Genomic_DNA"/>
</dbReference>
<organism evidence="1 2">
    <name type="scientific">Qipengyuania aquimaris</name>
    <dbReference type="NCBI Taxonomy" id="255984"/>
    <lineage>
        <taxon>Bacteria</taxon>
        <taxon>Pseudomonadati</taxon>
        <taxon>Pseudomonadota</taxon>
        <taxon>Alphaproteobacteria</taxon>
        <taxon>Sphingomonadales</taxon>
        <taxon>Erythrobacteraceae</taxon>
        <taxon>Qipengyuania</taxon>
    </lineage>
</organism>
<accession>A0A9Q3XCW0</accession>
<dbReference type="AlphaFoldDB" id="A0A9Q3XCW0"/>
<evidence type="ECO:0000313" key="1">
    <source>
        <dbReference type="EMBL" id="MBY6217869.1"/>
    </source>
</evidence>
<name>A0A9Q3XCW0_9SPHN</name>
<evidence type="ECO:0000313" key="2">
    <source>
        <dbReference type="Proteomes" id="UP000824927"/>
    </source>
</evidence>
<proteinExistence type="predicted"/>
<gene>
    <name evidence="1" type="ORF">KUV31_05885</name>
</gene>
<dbReference type="Proteomes" id="UP000824927">
    <property type="component" value="Unassembled WGS sequence"/>
</dbReference>
<protein>
    <recommendedName>
        <fullName evidence="3">Sulfotransferase</fullName>
    </recommendedName>
</protein>
<comment type="caution">
    <text evidence="1">The sequence shown here is derived from an EMBL/GenBank/DDBJ whole genome shotgun (WGS) entry which is preliminary data.</text>
</comment>
<dbReference type="Gene3D" id="3.40.50.300">
    <property type="entry name" value="P-loop containing nucleotide triphosphate hydrolases"/>
    <property type="match status" value="1"/>
</dbReference>
<dbReference type="SUPFAM" id="SSF52540">
    <property type="entry name" value="P-loop containing nucleoside triphosphate hydrolases"/>
    <property type="match status" value="1"/>
</dbReference>
<reference evidence="1" key="1">
    <citation type="submission" date="2021-06" db="EMBL/GenBank/DDBJ databases">
        <title>50 bacteria genomes isolated from Dapeng, Shenzhen, China.</title>
        <authorList>
            <person name="Zheng W."/>
            <person name="Yu S."/>
            <person name="Huang Y."/>
        </authorList>
    </citation>
    <scope>NUCLEOTIDE SEQUENCE</scope>
    <source>
        <strain evidence="1">DP4N28-2</strain>
    </source>
</reference>
<sequence length="288" mass="33295">MASHLAFIASGGRTGTQFLGDLLADVIEDCHSEHEPDLFLGLNRKTLERVRFFGLWHMVFGRALGRTGVRSLGSAYLKNRIPKQEAITAIASQRDKYHATVRQDLVIESHYAWWTFAPLLQQVFPECRAAGVVRHPQSWITSWLARNPKRDRLPWTHYFPPGPVDARTMEDPIWGPKWDDIGAIGRLAWQWTFINTQLVEAADNGVLRMFRFEDLFNQDGDELLQLLRFVCEFPDRTFRYRDPKPLLGTKLNFSQSSKKEGILWCDRDRDIVNDLCGPLMERFDYAAL</sequence>